<name>A0A382BCU1_9ZZZZ</name>
<dbReference type="EMBL" id="UINC01029221">
    <property type="protein sequence ID" value="SVB11588.1"/>
    <property type="molecule type" value="Genomic_DNA"/>
</dbReference>
<gene>
    <name evidence="1" type="ORF">METZ01_LOCUS164442</name>
</gene>
<accession>A0A382BCU1</accession>
<protein>
    <submittedName>
        <fullName evidence="1">Uncharacterized protein</fullName>
    </submittedName>
</protein>
<proteinExistence type="predicted"/>
<dbReference type="AlphaFoldDB" id="A0A382BCU1"/>
<sequence>MTKQCLHYQQLALTLDVLQIGSRQKENLNVPAMEAVSA</sequence>
<reference evidence="1" key="1">
    <citation type="submission" date="2018-05" db="EMBL/GenBank/DDBJ databases">
        <authorList>
            <person name="Lanie J.A."/>
            <person name="Ng W.-L."/>
            <person name="Kazmierczak K.M."/>
            <person name="Andrzejewski T.M."/>
            <person name="Davidsen T.M."/>
            <person name="Wayne K.J."/>
            <person name="Tettelin H."/>
            <person name="Glass J.I."/>
            <person name="Rusch D."/>
            <person name="Podicherti R."/>
            <person name="Tsui H.-C.T."/>
            <person name="Winkler M.E."/>
        </authorList>
    </citation>
    <scope>NUCLEOTIDE SEQUENCE</scope>
</reference>
<evidence type="ECO:0000313" key="1">
    <source>
        <dbReference type="EMBL" id="SVB11588.1"/>
    </source>
</evidence>
<organism evidence="1">
    <name type="scientific">marine metagenome</name>
    <dbReference type="NCBI Taxonomy" id="408172"/>
    <lineage>
        <taxon>unclassified sequences</taxon>
        <taxon>metagenomes</taxon>
        <taxon>ecological metagenomes</taxon>
    </lineage>
</organism>